<dbReference type="AlphaFoldDB" id="A0A8K0D169"/>
<protein>
    <recommendedName>
        <fullName evidence="1">AMOP domain-containing protein</fullName>
    </recommendedName>
</protein>
<dbReference type="SMART" id="SM00723">
    <property type="entry name" value="AMOP"/>
    <property type="match status" value="1"/>
</dbReference>
<proteinExistence type="predicted"/>
<evidence type="ECO:0000313" key="2">
    <source>
        <dbReference type="EMBL" id="KAF2895112.1"/>
    </source>
</evidence>
<sequence>ADTFSELTKKLEPATKSSIISWIHTNLTINENTNVRILLWGYRETISGPELLFLDQLANNTPNNGQYTINLAKYRNCDSKNVSDIKFGLLQINLTEPILIGGTDTKITLVIWSRSIPLRWKPKQIKVVICDKDANSTCLYNRGANHCVRTGSPTLGGSEQQCCYDRNGFLMLSNDQRLGSSPHRSHDLGYPP</sequence>
<comment type="caution">
    <text evidence="2">The sequence shown here is derived from an EMBL/GenBank/DDBJ whole genome shotgun (WGS) entry which is preliminary data.</text>
</comment>
<feature type="non-terminal residue" evidence="2">
    <location>
        <position position="1"/>
    </location>
</feature>
<gene>
    <name evidence="2" type="ORF">ILUMI_11057</name>
</gene>
<name>A0A8K0D169_IGNLU</name>
<dbReference type="EMBL" id="VTPC01006235">
    <property type="protein sequence ID" value="KAF2895112.1"/>
    <property type="molecule type" value="Genomic_DNA"/>
</dbReference>
<evidence type="ECO:0000259" key="1">
    <source>
        <dbReference type="PROSITE" id="PS50856"/>
    </source>
</evidence>
<keyword evidence="3" id="KW-1185">Reference proteome</keyword>
<dbReference type="PROSITE" id="PS50856">
    <property type="entry name" value="AMOP"/>
    <property type="match status" value="1"/>
</dbReference>
<evidence type="ECO:0000313" key="3">
    <source>
        <dbReference type="Proteomes" id="UP000801492"/>
    </source>
</evidence>
<organism evidence="2 3">
    <name type="scientific">Ignelater luminosus</name>
    <name type="common">Cucubano</name>
    <name type="synonym">Pyrophorus luminosus</name>
    <dbReference type="NCBI Taxonomy" id="2038154"/>
    <lineage>
        <taxon>Eukaryota</taxon>
        <taxon>Metazoa</taxon>
        <taxon>Ecdysozoa</taxon>
        <taxon>Arthropoda</taxon>
        <taxon>Hexapoda</taxon>
        <taxon>Insecta</taxon>
        <taxon>Pterygota</taxon>
        <taxon>Neoptera</taxon>
        <taxon>Endopterygota</taxon>
        <taxon>Coleoptera</taxon>
        <taxon>Polyphaga</taxon>
        <taxon>Elateriformia</taxon>
        <taxon>Elateroidea</taxon>
        <taxon>Elateridae</taxon>
        <taxon>Agrypninae</taxon>
        <taxon>Pyrophorini</taxon>
        <taxon>Ignelater</taxon>
    </lineage>
</organism>
<dbReference type="Pfam" id="PF03782">
    <property type="entry name" value="AMOP"/>
    <property type="match status" value="1"/>
</dbReference>
<accession>A0A8K0D169</accession>
<feature type="domain" description="AMOP" evidence="1">
    <location>
        <begin position="63"/>
        <end position="192"/>
    </location>
</feature>
<dbReference type="OrthoDB" id="6051552at2759"/>
<reference evidence="2" key="1">
    <citation type="submission" date="2019-08" db="EMBL/GenBank/DDBJ databases">
        <title>The genome of the North American firefly Photinus pyralis.</title>
        <authorList>
            <consortium name="Photinus pyralis genome working group"/>
            <person name="Fallon T.R."/>
            <person name="Sander Lower S.E."/>
            <person name="Weng J.-K."/>
        </authorList>
    </citation>
    <scope>NUCLEOTIDE SEQUENCE</scope>
    <source>
        <strain evidence="2">TRF0915ILg1</strain>
        <tissue evidence="2">Whole body</tissue>
    </source>
</reference>
<dbReference type="InterPro" id="IPR005533">
    <property type="entry name" value="AMOP_dom"/>
</dbReference>
<dbReference type="Proteomes" id="UP000801492">
    <property type="component" value="Unassembled WGS sequence"/>
</dbReference>